<dbReference type="AlphaFoldDB" id="A0A150G1H2"/>
<keyword evidence="3" id="KW-1185">Reference proteome</keyword>
<evidence type="ECO:0000313" key="3">
    <source>
        <dbReference type="Proteomes" id="UP000075714"/>
    </source>
</evidence>
<proteinExistence type="predicted"/>
<organism evidence="2 3">
    <name type="scientific">Gonium pectorale</name>
    <name type="common">Green alga</name>
    <dbReference type="NCBI Taxonomy" id="33097"/>
    <lineage>
        <taxon>Eukaryota</taxon>
        <taxon>Viridiplantae</taxon>
        <taxon>Chlorophyta</taxon>
        <taxon>core chlorophytes</taxon>
        <taxon>Chlorophyceae</taxon>
        <taxon>CS clade</taxon>
        <taxon>Chlamydomonadales</taxon>
        <taxon>Volvocaceae</taxon>
        <taxon>Gonium</taxon>
    </lineage>
</organism>
<feature type="region of interest" description="Disordered" evidence="1">
    <location>
        <begin position="1"/>
        <end position="57"/>
    </location>
</feature>
<name>A0A150G1H2_GONPE</name>
<gene>
    <name evidence="2" type="ORF">GPECTOR_82g247</name>
</gene>
<evidence type="ECO:0000256" key="1">
    <source>
        <dbReference type="SAM" id="MobiDB-lite"/>
    </source>
</evidence>
<evidence type="ECO:0000313" key="2">
    <source>
        <dbReference type="EMBL" id="KXZ43713.1"/>
    </source>
</evidence>
<dbReference type="EMBL" id="LSYV01000083">
    <property type="protein sequence ID" value="KXZ43713.1"/>
    <property type="molecule type" value="Genomic_DNA"/>
</dbReference>
<reference evidence="3" key="1">
    <citation type="journal article" date="2016" name="Nat. Commun.">
        <title>The Gonium pectorale genome demonstrates co-option of cell cycle regulation during the evolution of multicellularity.</title>
        <authorList>
            <person name="Hanschen E.R."/>
            <person name="Marriage T.N."/>
            <person name="Ferris P.J."/>
            <person name="Hamaji T."/>
            <person name="Toyoda A."/>
            <person name="Fujiyama A."/>
            <person name="Neme R."/>
            <person name="Noguchi H."/>
            <person name="Minakuchi Y."/>
            <person name="Suzuki M."/>
            <person name="Kawai-Toyooka H."/>
            <person name="Smith D.R."/>
            <person name="Sparks H."/>
            <person name="Anderson J."/>
            <person name="Bakaric R."/>
            <person name="Luria V."/>
            <person name="Karger A."/>
            <person name="Kirschner M.W."/>
            <person name="Durand P.M."/>
            <person name="Michod R.E."/>
            <person name="Nozaki H."/>
            <person name="Olson B.J."/>
        </authorList>
    </citation>
    <scope>NUCLEOTIDE SEQUENCE [LARGE SCALE GENOMIC DNA]</scope>
    <source>
        <strain evidence="3">NIES-2863</strain>
    </source>
</reference>
<sequence>MRSSVQNPLFIDRPPPSDRDDRVAKTLLMSPRDNDSPTQAHTKHVPDSGFVTPAVNPSGPVCFRERYPLEHMYFKPAHGRREAVSPSGEQDADAVSTSDPSAFDGPYLPSPHAPDEIFPHLLQRPLVLPMVFGTDTEDTASAAADTFSSGLAEAPSQAPVQPAVDLAELDANVVAEDVLRELSEVEPSVASDLKPKAPETAVPTVDAEEPAVADALPTVAAVEEQTEDSQQVFQSVATPIELVVMARPGALSQPM</sequence>
<feature type="region of interest" description="Disordered" evidence="1">
    <location>
        <begin position="80"/>
        <end position="110"/>
    </location>
</feature>
<feature type="compositionally biased region" description="Basic and acidic residues" evidence="1">
    <location>
        <begin position="15"/>
        <end position="24"/>
    </location>
</feature>
<protein>
    <submittedName>
        <fullName evidence="2">Uncharacterized protein</fullName>
    </submittedName>
</protein>
<accession>A0A150G1H2</accession>
<dbReference type="Proteomes" id="UP000075714">
    <property type="component" value="Unassembled WGS sequence"/>
</dbReference>
<comment type="caution">
    <text evidence="2">The sequence shown here is derived from an EMBL/GenBank/DDBJ whole genome shotgun (WGS) entry which is preliminary data.</text>
</comment>